<gene>
    <name evidence="1" type="ORF">PMEA_00004873</name>
</gene>
<sequence length="162" mass="18727">MIEGIVTEKDSFQSSEGSLVLASCSLLLCYDFIQMYNLCETLLFAAHCILTWSKFGKREVRCQQLKRVKPFHPNINMHILHTCAVNENLFNNQELLMLVFISFILMTLLCDSVSDAGHSSEPKKEYTEHLKVAASQQIRPAVLRTVYFIRKTLTQYLRSERF</sequence>
<dbReference type="EMBL" id="CALNXJ010000013">
    <property type="protein sequence ID" value="CAH3113256.1"/>
    <property type="molecule type" value="Genomic_DNA"/>
</dbReference>
<evidence type="ECO:0000313" key="1">
    <source>
        <dbReference type="EMBL" id="CAH3113256.1"/>
    </source>
</evidence>
<organism evidence="1 2">
    <name type="scientific">Pocillopora meandrina</name>
    <dbReference type="NCBI Taxonomy" id="46732"/>
    <lineage>
        <taxon>Eukaryota</taxon>
        <taxon>Metazoa</taxon>
        <taxon>Cnidaria</taxon>
        <taxon>Anthozoa</taxon>
        <taxon>Hexacorallia</taxon>
        <taxon>Scleractinia</taxon>
        <taxon>Astrocoeniina</taxon>
        <taxon>Pocilloporidae</taxon>
        <taxon>Pocillopora</taxon>
    </lineage>
</organism>
<reference evidence="1 2" key="1">
    <citation type="submission" date="2022-05" db="EMBL/GenBank/DDBJ databases">
        <authorList>
            <consortium name="Genoscope - CEA"/>
            <person name="William W."/>
        </authorList>
    </citation>
    <scope>NUCLEOTIDE SEQUENCE [LARGE SCALE GENOMIC DNA]</scope>
</reference>
<dbReference type="Proteomes" id="UP001159428">
    <property type="component" value="Unassembled WGS sequence"/>
</dbReference>
<protein>
    <submittedName>
        <fullName evidence="1">Uncharacterized protein</fullName>
    </submittedName>
</protein>
<name>A0AAU9WIW2_9CNID</name>
<comment type="caution">
    <text evidence="1">The sequence shown here is derived from an EMBL/GenBank/DDBJ whole genome shotgun (WGS) entry which is preliminary data.</text>
</comment>
<accession>A0AAU9WIW2</accession>
<proteinExistence type="predicted"/>
<keyword evidence="2" id="KW-1185">Reference proteome</keyword>
<evidence type="ECO:0000313" key="2">
    <source>
        <dbReference type="Proteomes" id="UP001159428"/>
    </source>
</evidence>
<dbReference type="AlphaFoldDB" id="A0AAU9WIW2"/>